<dbReference type="InterPro" id="IPR048950">
    <property type="entry name" value="Ppx_GppA_C"/>
</dbReference>
<dbReference type="Pfam" id="PF05235">
    <property type="entry name" value="CHAD"/>
    <property type="match status" value="1"/>
</dbReference>
<organism evidence="2 3">
    <name type="scientific">Methanoregula boonei (strain DSM 21154 / JCM 14090 / 6A8)</name>
    <dbReference type="NCBI Taxonomy" id="456442"/>
    <lineage>
        <taxon>Archaea</taxon>
        <taxon>Methanobacteriati</taxon>
        <taxon>Methanobacteriota</taxon>
        <taxon>Stenosarchaea group</taxon>
        <taxon>Methanomicrobia</taxon>
        <taxon>Methanomicrobiales</taxon>
        <taxon>Methanoregulaceae</taxon>
        <taxon>Methanoregula</taxon>
    </lineage>
</organism>
<dbReference type="KEGG" id="mbn:Mboo_1455"/>
<dbReference type="EMBL" id="CP000780">
    <property type="protein sequence ID" value="ABS55973.1"/>
    <property type="molecule type" value="Genomic_DNA"/>
</dbReference>
<dbReference type="InterPro" id="IPR003607">
    <property type="entry name" value="HD/PDEase_dom"/>
</dbReference>
<dbReference type="SUPFAM" id="SSF109604">
    <property type="entry name" value="HD-domain/PDEase-like"/>
    <property type="match status" value="1"/>
</dbReference>
<dbReference type="CDD" id="cd00077">
    <property type="entry name" value="HDc"/>
    <property type="match status" value="1"/>
</dbReference>
<dbReference type="SMART" id="SM00880">
    <property type="entry name" value="CHAD"/>
    <property type="match status" value="1"/>
</dbReference>
<evidence type="ECO:0000259" key="1">
    <source>
        <dbReference type="PROSITE" id="PS51708"/>
    </source>
</evidence>
<dbReference type="eggNOG" id="arCOG05139">
    <property type="taxonomic scope" value="Archaea"/>
</dbReference>
<gene>
    <name evidence="2" type="ordered locus">Mboo_1455</name>
</gene>
<dbReference type="GeneID" id="5411400"/>
<dbReference type="SMR" id="A7I8B2"/>
<name>A7I8B2_METB6</name>
<accession>A7I8B2</accession>
<dbReference type="PROSITE" id="PS51708">
    <property type="entry name" value="CHAD"/>
    <property type="match status" value="1"/>
</dbReference>
<evidence type="ECO:0000313" key="3">
    <source>
        <dbReference type="Proteomes" id="UP000002408"/>
    </source>
</evidence>
<dbReference type="InterPro" id="IPR007899">
    <property type="entry name" value="CHAD_dom"/>
</dbReference>
<dbReference type="Gene3D" id="1.10.3210.10">
    <property type="entry name" value="Hypothetical protein af1432"/>
    <property type="match status" value="1"/>
</dbReference>
<proteinExistence type="predicted"/>
<dbReference type="PANTHER" id="PTHR39339:SF1">
    <property type="entry name" value="CHAD DOMAIN-CONTAINING PROTEIN"/>
    <property type="match status" value="1"/>
</dbReference>
<keyword evidence="3" id="KW-1185">Reference proteome</keyword>
<protein>
    <submittedName>
        <fullName evidence="2">CHAD domain containing protein</fullName>
    </submittedName>
</protein>
<dbReference type="HOGENOM" id="CLU_509626_0_0_2"/>
<dbReference type="InterPro" id="IPR038186">
    <property type="entry name" value="CHAD_dom_sf"/>
</dbReference>
<reference evidence="3" key="1">
    <citation type="journal article" date="2015" name="Microbiology">
        <title>Genome of Methanoregula boonei 6A8 reveals adaptations to oligotrophic peatland environments.</title>
        <authorList>
            <person name="Braeuer S."/>
            <person name="Cadillo-Quiroz H."/>
            <person name="Kyrpides N."/>
            <person name="Woyke T."/>
            <person name="Goodwin L."/>
            <person name="Detter C."/>
            <person name="Podell S."/>
            <person name="Yavitt J.B."/>
            <person name="Zinder S.H."/>
        </authorList>
    </citation>
    <scope>NUCLEOTIDE SEQUENCE [LARGE SCALE GENOMIC DNA]</scope>
    <source>
        <strain evidence="3">DSM 21154 / JCM 14090 / 6A8</strain>
    </source>
</reference>
<dbReference type="AlphaFoldDB" id="A7I8B2"/>
<dbReference type="PANTHER" id="PTHR39339">
    <property type="entry name" value="SLR1444 PROTEIN"/>
    <property type="match status" value="1"/>
</dbReference>
<evidence type="ECO:0000313" key="2">
    <source>
        <dbReference type="EMBL" id="ABS55973.1"/>
    </source>
</evidence>
<feature type="domain" description="CHAD" evidence="1">
    <location>
        <begin position="6"/>
        <end position="314"/>
    </location>
</feature>
<dbReference type="Pfam" id="PF21447">
    <property type="entry name" value="Ppx-GppA_III"/>
    <property type="match status" value="1"/>
</dbReference>
<dbReference type="Proteomes" id="UP000002408">
    <property type="component" value="Chromosome"/>
</dbReference>
<sequence>MSDPEPATITTGPCTFGAGQLLPLIDVLTAEIAGVRADDDIEHVHRMRVASRRLRAALPLFAECFPEKEYRFWSKEIRNITRELGAARDTDVQIAFLKKYLKTLTGSQRPVPGPDTAAHEGDPVAAHLIRLQKQRGTLQKKVVTALDELDHSRMLPALRAACTLPEERAKQRKRERFAGILPVAAGRMGKRLQAISRYEPYVHNPDAVFEHHALRIAAKKLRYTLEAYAPLYRRDLKKPIARIKRLQDLLGDIHDCDVWIEQVSLAIVKQRARRHPHDGSSAAAISAIAPLRRLLSNREKRRSRLYRIFVRYWDALLRTGFWENLASTALCGQRSTFCHHGTLPVKEEQGAFYRLAATAPDHEDHSRIVTRLALRLFDELAPVHGLVRRDRTLLSYAATVHDIGWIRGQEGHQKESAAIILASPALPVPVREQGMIAVIAGLHSGKPDARPEGFFTLLTPVDQKKVRTLAAILRVADGLDYLHAGNVTDLTCTVRTSDILCTITGTGDLSAEKGRAMRKSDMFLEVFGKPLVIA</sequence>
<dbReference type="OrthoDB" id="9937at2157"/>
<dbReference type="Gene3D" id="1.40.20.10">
    <property type="entry name" value="CHAD domain"/>
    <property type="match status" value="1"/>
</dbReference>
<dbReference type="STRING" id="456442.Mboo_1455"/>
<dbReference type="RefSeq" id="WP_012107008.1">
    <property type="nucleotide sequence ID" value="NC_009712.1"/>
</dbReference>